<comment type="caution">
    <text evidence="8">The sequence shown here is derived from an EMBL/GenBank/DDBJ whole genome shotgun (WGS) entry which is preliminary data.</text>
</comment>
<sequence length="1419" mass="158809">MFNVLTITKFCMYVSWMIETEPEEEPLGVGRPPGLPTKQLKWHALQRSGSTSWSISQSKAQFFALLHDQHEPPRRMRFGILDRINTSVSSSPANEGEVPRHLPRISSRIPVRHDLHAMTRDTTRMPDCTHSHGSLEADILAALWEEVPFSRLPKDAPAELKELVTDIENPKRVYAIYRASRRHNIQLLVEKFIYQLRYGCGSDDCPTSTCFSCRTRLAGRAPIRRYSPTSARTLAIYLASQDNPESRLCPNLQGSKGPADAIKPLIFGPKPGVRSPERGQPKPFKHPSNFHRTNTVEDEEKPKALSSPSSPKAAACSGSAVEGDQAGGDAVPRRSHSGTRSPNNVVSRVTISERPIRKDYRSFAANVFGTVAFKMLEWLTPQNFEAISENAAQVMRSSTAVGPQENSPSRTDMLEAHFVPSGSTSVDFEEPRYDKPGSPRIPPQRPLPPNVRQAAGNLPDDGDKDLDRKPLPNGAVGNQTTRPGHSKKRSSARLRTSNSARPQIKVTSDHYSEPHPDQPLSALKSPRATTGQLDHLPNGFSVSGSVLSRQSSSEKLEQEPNSPKTTDTKWSSLDHHDMEVNGVHPAGGDIVSESKPTCGALLDSECSDASNGVMEGEPSIDETLPQSLSILRNDSIDFICDVLQEDGTTETHLLEPPSIENSLRRRSKPLRRKRGVDGAYRSNLRLEWKLFIEQSIFNTLSDPYAILESFGERDTLMDSQSLWYYMLRMTRVAPSLVLDSLWIASSSLFAPPRALQTPQSPHRQSLPKAPPTAHERPSRCGLVRVFPRSGGPCATLGRSKAAHGHVTNSISRSNKYEDAFSDDLALRLARRLLTAIPARRYFDELLQFDQDEEDAGGEPDILDTLISHIEISNSYPQTLLEFSDAERQMHEKRVPVLLLDWARTIMMSEWEGKPEIAGNGPFGGALSLFEAMYSKRSSLMLADAAFRTEYFGDRLDAISMPVSWLTCNSTRQKVHLLDYPYIFHPSSLVSYFRGINFSRMSRAYEESHSLQSRIRAIVEPDSLVTEPHQRNVLQDLLRVPSAKFLILDIGRQTVIRDAFDQLWRREERELMRPLKVHLGEDAGEEGFDSGGVQQEFFRLAIAEALNPDFGAFAIDDRTRMTWFQPGSLQPEWKFELIGLLISLALHNGLTLPITFPKALYKRLLGEPVTELHHIADGWPDLANGLTTLLEWDEKDGAVEDVFARTYEFSISMFGQPVSREMDASSTAEWPQFSSSVPTSENPEDAPLVTGDNREAYVNDYIRYLTDVSVAPQFAAFARGFRTCPHPKSLRLLNAPLLQSLVEGQQEIDIGELKRAARYVGWDASHRTVRDFWSVVRRYDDGMRRKLLEFVTASDRVPVGGMRNIQFVVQRNGEEEGDGGHLPTAYTCYGTLLLPEYRDKEALAERLRMALENAQGFGFA</sequence>
<dbReference type="Gene3D" id="3.90.1750.10">
    <property type="entry name" value="Hect, E3 ligase catalytic domains"/>
    <property type="match status" value="1"/>
</dbReference>
<feature type="compositionally biased region" description="Basic and acidic residues" evidence="6">
    <location>
        <begin position="507"/>
        <end position="516"/>
    </location>
</feature>
<organism evidence="8 9">
    <name type="scientific">Apiospora rasikravindrae</name>
    <dbReference type="NCBI Taxonomy" id="990691"/>
    <lineage>
        <taxon>Eukaryota</taxon>
        <taxon>Fungi</taxon>
        <taxon>Dikarya</taxon>
        <taxon>Ascomycota</taxon>
        <taxon>Pezizomycotina</taxon>
        <taxon>Sordariomycetes</taxon>
        <taxon>Xylariomycetidae</taxon>
        <taxon>Amphisphaeriales</taxon>
        <taxon>Apiosporaceae</taxon>
        <taxon>Apiospora</taxon>
    </lineage>
</organism>
<dbReference type="InterPro" id="IPR000569">
    <property type="entry name" value="HECT_dom"/>
</dbReference>
<dbReference type="PANTHER" id="PTHR45700:SF8">
    <property type="entry name" value="HECT-TYPE E3 UBIQUITIN TRANSFERASE"/>
    <property type="match status" value="1"/>
</dbReference>
<feature type="domain" description="HECT" evidence="7">
    <location>
        <begin position="1066"/>
        <end position="1419"/>
    </location>
</feature>
<evidence type="ECO:0000256" key="3">
    <source>
        <dbReference type="ARBA" id="ARBA00022679"/>
    </source>
</evidence>
<dbReference type="SUPFAM" id="SSF56204">
    <property type="entry name" value="Hect, E3 ligase catalytic domain"/>
    <property type="match status" value="1"/>
</dbReference>
<feature type="active site" description="Glycyl thioester intermediate" evidence="5">
    <location>
        <position position="1387"/>
    </location>
</feature>
<dbReference type="Gene3D" id="6.10.130.10">
    <property type="entry name" value="Ubiquitin-protein ligase E3A, N-terminal zinc-binding domain (AZUL)"/>
    <property type="match status" value="1"/>
</dbReference>
<dbReference type="EMBL" id="JAQQWK010000003">
    <property type="protein sequence ID" value="KAK8045297.1"/>
    <property type="molecule type" value="Genomic_DNA"/>
</dbReference>
<dbReference type="EC" id="2.3.2.26" evidence="2"/>
<keyword evidence="4 5" id="KW-0833">Ubl conjugation pathway</keyword>
<dbReference type="PANTHER" id="PTHR45700">
    <property type="entry name" value="UBIQUITIN-PROTEIN LIGASE E3C"/>
    <property type="match status" value="1"/>
</dbReference>
<feature type="compositionally biased region" description="Polar residues" evidence="6">
    <location>
        <begin position="559"/>
        <end position="571"/>
    </location>
</feature>
<comment type="catalytic activity">
    <reaction evidence="1">
        <text>S-ubiquitinyl-[E2 ubiquitin-conjugating enzyme]-L-cysteine + [acceptor protein]-L-lysine = [E2 ubiquitin-conjugating enzyme]-L-cysteine + N(6)-ubiquitinyl-[acceptor protein]-L-lysine.</text>
        <dbReference type="EC" id="2.3.2.26"/>
    </reaction>
</comment>
<keyword evidence="9" id="KW-1185">Reference proteome</keyword>
<gene>
    <name evidence="8" type="ORF">PG993_005321</name>
</gene>
<evidence type="ECO:0000256" key="4">
    <source>
        <dbReference type="ARBA" id="ARBA00022786"/>
    </source>
</evidence>
<feature type="region of interest" description="Disordered" evidence="6">
    <location>
        <begin position="419"/>
        <end position="573"/>
    </location>
</feature>
<keyword evidence="3" id="KW-0808">Transferase</keyword>
<feature type="compositionally biased region" description="Polar residues" evidence="6">
    <location>
        <begin position="1228"/>
        <end position="1240"/>
    </location>
</feature>
<dbReference type="InterPro" id="IPR042556">
    <property type="entry name" value="AZUL_sf"/>
</dbReference>
<dbReference type="SMART" id="SM00119">
    <property type="entry name" value="HECTc"/>
    <property type="match status" value="1"/>
</dbReference>
<evidence type="ECO:0000313" key="9">
    <source>
        <dbReference type="Proteomes" id="UP001444661"/>
    </source>
</evidence>
<dbReference type="Pfam" id="PF16558">
    <property type="entry name" value="AZUL"/>
    <property type="match status" value="1"/>
</dbReference>
<evidence type="ECO:0000313" key="8">
    <source>
        <dbReference type="EMBL" id="KAK8045297.1"/>
    </source>
</evidence>
<dbReference type="Proteomes" id="UP001444661">
    <property type="component" value="Unassembled WGS sequence"/>
</dbReference>
<feature type="compositionally biased region" description="Low complexity" evidence="6">
    <location>
        <begin position="304"/>
        <end position="320"/>
    </location>
</feature>
<feature type="region of interest" description="Disordered" evidence="6">
    <location>
        <begin position="1228"/>
        <end position="1249"/>
    </location>
</feature>
<dbReference type="Gene3D" id="3.30.2160.10">
    <property type="entry name" value="Hect, E3 ligase catalytic domain"/>
    <property type="match status" value="1"/>
</dbReference>
<name>A0ABR1TFC5_9PEZI</name>
<evidence type="ECO:0000256" key="1">
    <source>
        <dbReference type="ARBA" id="ARBA00000885"/>
    </source>
</evidence>
<accession>A0ABR1TFC5</accession>
<evidence type="ECO:0000256" key="2">
    <source>
        <dbReference type="ARBA" id="ARBA00012485"/>
    </source>
</evidence>
<feature type="compositionally biased region" description="Pro residues" evidence="6">
    <location>
        <begin position="439"/>
        <end position="449"/>
    </location>
</feature>
<protein>
    <recommendedName>
        <fullName evidence="2">HECT-type E3 ubiquitin transferase</fullName>
        <ecNumber evidence="2">2.3.2.26</ecNumber>
    </recommendedName>
</protein>
<feature type="region of interest" description="Disordered" evidence="6">
    <location>
        <begin position="259"/>
        <end position="346"/>
    </location>
</feature>
<dbReference type="Pfam" id="PF00632">
    <property type="entry name" value="HECT"/>
    <property type="match status" value="1"/>
</dbReference>
<feature type="region of interest" description="Disordered" evidence="6">
    <location>
        <begin position="753"/>
        <end position="778"/>
    </location>
</feature>
<reference evidence="8 9" key="1">
    <citation type="submission" date="2023-01" db="EMBL/GenBank/DDBJ databases">
        <title>Analysis of 21 Apiospora genomes using comparative genomics revels a genus with tremendous synthesis potential of carbohydrate active enzymes and secondary metabolites.</title>
        <authorList>
            <person name="Sorensen T."/>
        </authorList>
    </citation>
    <scope>NUCLEOTIDE SEQUENCE [LARGE SCALE GENOMIC DNA]</scope>
    <source>
        <strain evidence="8 9">CBS 33761</strain>
    </source>
</reference>
<dbReference type="PROSITE" id="PS50237">
    <property type="entry name" value="HECT"/>
    <property type="match status" value="1"/>
</dbReference>
<proteinExistence type="predicted"/>
<dbReference type="Gene3D" id="3.30.2410.10">
    <property type="entry name" value="Hect, E3 ligase catalytic domain"/>
    <property type="match status" value="1"/>
</dbReference>
<dbReference type="InterPro" id="IPR035983">
    <property type="entry name" value="Hect_E3_ubiquitin_ligase"/>
</dbReference>
<dbReference type="InterPro" id="IPR032353">
    <property type="entry name" value="AZUL"/>
</dbReference>
<feature type="compositionally biased region" description="Low complexity" evidence="6">
    <location>
        <begin position="541"/>
        <end position="551"/>
    </location>
</feature>
<evidence type="ECO:0000256" key="6">
    <source>
        <dbReference type="SAM" id="MobiDB-lite"/>
    </source>
</evidence>
<evidence type="ECO:0000259" key="7">
    <source>
        <dbReference type="PROSITE" id="PS50237"/>
    </source>
</evidence>
<evidence type="ECO:0000256" key="5">
    <source>
        <dbReference type="PROSITE-ProRule" id="PRU00104"/>
    </source>
</evidence>
<dbReference type="InterPro" id="IPR044611">
    <property type="entry name" value="E3A/B/C-like"/>
</dbReference>